<dbReference type="InterPro" id="IPR041649">
    <property type="entry name" value="NepR"/>
</dbReference>
<evidence type="ECO:0000256" key="1">
    <source>
        <dbReference type="SAM" id="MobiDB-lite"/>
    </source>
</evidence>
<dbReference type="RefSeq" id="WP_085126281.1">
    <property type="nucleotide sequence ID" value="NZ_FWZX01000039.1"/>
</dbReference>
<feature type="domain" description="Anti-sigma factor NepR" evidence="2">
    <location>
        <begin position="36"/>
        <end position="69"/>
    </location>
</feature>
<feature type="compositionally biased region" description="Basic and acidic residues" evidence="1">
    <location>
        <begin position="15"/>
        <end position="33"/>
    </location>
</feature>
<proteinExistence type="predicted"/>
<dbReference type="AlphaFoldDB" id="A0A1Y6CNT6"/>
<dbReference type="Proteomes" id="UP000192917">
    <property type="component" value="Unassembled WGS sequence"/>
</dbReference>
<name>A0A1Y6CNT6_9PROT</name>
<sequence>MSDATNRAKPTQLPARERQATEQGRREKGLSEEAARRIGDELKVFYDGLVQEPLPDRFVQLLQQLEQREKADKSGNSGGGE</sequence>
<evidence type="ECO:0000313" key="4">
    <source>
        <dbReference type="Proteomes" id="UP000192917"/>
    </source>
</evidence>
<dbReference type="EMBL" id="FWZX01000039">
    <property type="protein sequence ID" value="SMF79002.1"/>
    <property type="molecule type" value="Genomic_DNA"/>
</dbReference>
<organism evidence="3 4">
    <name type="scientific">Tistlia consotensis USBA 355</name>
    <dbReference type="NCBI Taxonomy" id="560819"/>
    <lineage>
        <taxon>Bacteria</taxon>
        <taxon>Pseudomonadati</taxon>
        <taxon>Pseudomonadota</taxon>
        <taxon>Alphaproteobacteria</taxon>
        <taxon>Rhodospirillales</taxon>
        <taxon>Rhodovibrionaceae</taxon>
        <taxon>Tistlia</taxon>
    </lineage>
</organism>
<evidence type="ECO:0000259" key="2">
    <source>
        <dbReference type="Pfam" id="PF18557"/>
    </source>
</evidence>
<dbReference type="Pfam" id="PF18557">
    <property type="entry name" value="NepR"/>
    <property type="match status" value="1"/>
</dbReference>
<protein>
    <recommendedName>
        <fullName evidence="2">Anti-sigma factor NepR domain-containing protein</fullName>
    </recommendedName>
</protein>
<gene>
    <name evidence="3" type="ORF">SAMN05428998_13936</name>
</gene>
<reference evidence="3 4" key="1">
    <citation type="submission" date="2017-04" db="EMBL/GenBank/DDBJ databases">
        <authorList>
            <person name="Afonso C.L."/>
            <person name="Miller P.J."/>
            <person name="Scott M.A."/>
            <person name="Spackman E."/>
            <person name="Goraichik I."/>
            <person name="Dimitrov K.M."/>
            <person name="Suarez D.L."/>
            <person name="Swayne D.E."/>
        </authorList>
    </citation>
    <scope>NUCLEOTIDE SEQUENCE [LARGE SCALE GENOMIC DNA]</scope>
    <source>
        <strain evidence="3 4">USBA 355</strain>
    </source>
</reference>
<feature type="region of interest" description="Disordered" evidence="1">
    <location>
        <begin position="1"/>
        <end position="33"/>
    </location>
</feature>
<keyword evidence="4" id="KW-1185">Reference proteome</keyword>
<dbReference type="STRING" id="560819.SAMN05428998_13936"/>
<accession>A0A1Y6CNT6</accession>
<evidence type="ECO:0000313" key="3">
    <source>
        <dbReference type="EMBL" id="SMF79002.1"/>
    </source>
</evidence>